<reference evidence="1 2" key="1">
    <citation type="submission" date="2017-11" db="EMBL/GenBank/DDBJ databases">
        <title>Isolation and Characterization of Methanogenic Archaea from Saline Meromictic Lake at Siberia.</title>
        <authorList>
            <person name="Shen Y."/>
            <person name="Huang H.-H."/>
            <person name="Lai M.-C."/>
            <person name="Chen S.-C."/>
        </authorList>
    </citation>
    <scope>NUCLEOTIDE SEQUENCE [LARGE SCALE GENOMIC DNA]</scope>
    <source>
        <strain evidence="1 2">SY-01</strain>
    </source>
</reference>
<comment type="caution">
    <text evidence="1">The sequence shown here is derived from an EMBL/GenBank/DDBJ whole genome shotgun (WGS) entry which is preliminary data.</text>
</comment>
<dbReference type="GO" id="GO:0002143">
    <property type="term" value="P:tRNA wobble position uridine thiolation"/>
    <property type="evidence" value="ECO:0007669"/>
    <property type="project" value="InterPro"/>
</dbReference>
<gene>
    <name evidence="1" type="ORF">CUN85_04055</name>
</gene>
<evidence type="ECO:0000313" key="1">
    <source>
        <dbReference type="EMBL" id="TGC10659.1"/>
    </source>
</evidence>
<organism evidence="1 2">
    <name type="scientific">Methanolobus halotolerans</name>
    <dbReference type="NCBI Taxonomy" id="2052935"/>
    <lineage>
        <taxon>Archaea</taxon>
        <taxon>Methanobacteriati</taxon>
        <taxon>Methanobacteriota</taxon>
        <taxon>Stenosarchaea group</taxon>
        <taxon>Methanomicrobia</taxon>
        <taxon>Methanosarcinales</taxon>
        <taxon>Methanosarcinaceae</taxon>
        <taxon>Methanolobus</taxon>
    </lineage>
</organism>
<evidence type="ECO:0000313" key="2">
    <source>
        <dbReference type="Proteomes" id="UP000297295"/>
    </source>
</evidence>
<evidence type="ECO:0008006" key="3">
    <source>
        <dbReference type="Google" id="ProtNLM"/>
    </source>
</evidence>
<dbReference type="InterPro" id="IPR027396">
    <property type="entry name" value="DsrEFH-like"/>
</dbReference>
<dbReference type="EMBL" id="PGGK01000003">
    <property type="protein sequence ID" value="TGC10659.1"/>
    <property type="molecule type" value="Genomic_DNA"/>
</dbReference>
<proteinExistence type="predicted"/>
<dbReference type="Proteomes" id="UP000297295">
    <property type="component" value="Unassembled WGS sequence"/>
</dbReference>
<dbReference type="AlphaFoldDB" id="A0A4E0PYP2"/>
<dbReference type="GO" id="GO:0005737">
    <property type="term" value="C:cytoplasm"/>
    <property type="evidence" value="ECO:0007669"/>
    <property type="project" value="InterPro"/>
</dbReference>
<name>A0A4E0PYP2_9EURY</name>
<dbReference type="Pfam" id="PF04077">
    <property type="entry name" value="DsrH"/>
    <property type="match status" value="1"/>
</dbReference>
<keyword evidence="2" id="KW-1185">Reference proteome</keyword>
<dbReference type="InterPro" id="IPR007215">
    <property type="entry name" value="Sulphur_relay_TusB/DsrH"/>
</dbReference>
<protein>
    <recommendedName>
        <fullName evidence="3">tRNA 2-thiouridine synthesizing protein B</fullName>
    </recommendedName>
</protein>
<dbReference type="Gene3D" id="3.40.1260.10">
    <property type="entry name" value="DsrEFH-like"/>
    <property type="match status" value="1"/>
</dbReference>
<sequence length="114" mass="13260">MIMSKVHQKKRSYENGGILKDVFLLTKSPDHVRTRLCWRLITQSENVVLYLTGDGVYNLLCPSVQKLPPKKILVCKEDQKARGVQIEGIVITLIDFYDRMIEDIMDEKNKVYVF</sequence>
<accession>A0A4E0PYP2</accession>
<dbReference type="SUPFAM" id="SSF75169">
    <property type="entry name" value="DsrEFH-like"/>
    <property type="match status" value="1"/>
</dbReference>